<dbReference type="PANTHER" id="PTHR43004">
    <property type="entry name" value="TRK SYSTEM POTASSIUM UPTAKE PROTEIN"/>
    <property type="match status" value="1"/>
</dbReference>
<comment type="caution">
    <text evidence="5">The sequence shown here is derived from an EMBL/GenBank/DDBJ whole genome shotgun (WGS) entry which is preliminary data.</text>
</comment>
<keyword evidence="2" id="KW-0285">Flavoprotein</keyword>
<dbReference type="PRINTS" id="PR00420">
    <property type="entry name" value="RNGMNOXGNASE"/>
</dbReference>
<keyword evidence="5" id="KW-0560">Oxidoreductase</keyword>
<dbReference type="Pfam" id="PF21274">
    <property type="entry name" value="Rng_hyd_C"/>
    <property type="match status" value="1"/>
</dbReference>
<evidence type="ECO:0000256" key="3">
    <source>
        <dbReference type="ARBA" id="ARBA00022827"/>
    </source>
</evidence>
<dbReference type="Gene3D" id="3.30.70.2450">
    <property type="match status" value="1"/>
</dbReference>
<evidence type="ECO:0000256" key="1">
    <source>
        <dbReference type="ARBA" id="ARBA00001974"/>
    </source>
</evidence>
<sequence length="473" mass="51561">MFDVIIAGGGPTGLMLAGELRLHDVRVLVLEREAEPTPVVRSLGLHARSIEVMDQRGLLDRFLAHGTQHPIGGFAAIPKPPPERLDTTHPYVLGIPQPTTDRLLAERATEVGAEIRRGHELVGLSQDDDGVTADLADGTRLRARYLVGCDGGRSTVRKLVGVDFPGEPTTVETLLGEMEVTTPPEELVAVMTEVRKTEKRFGIGPVGNGACRVVVPAEGVSEDRAAPPTLEDFRRRLRAVAGTDFGVHSPRWLSRFGNGTRLAERYRTGRVLLAGDAAHIHPPTGGQGLNLGLQDAFNLGWKLAAEVRGWASDGLLDTYGAERRPVAAAVLDNTRAQMELMSTEPGPQAVRRLLSELMDFEEVHRHLVEKVVAINVRYDFGEGHDLLGRRMRDVGLKRGRLYELTRGGRGLLLDQTGGLSVEGWADRVDHVVDVSEELDAPAVLLRPDGHVAWVGDDQRDLLDHLPRWFGAAG</sequence>
<accession>A0ABV9Y0E1</accession>
<proteinExistence type="predicted"/>
<dbReference type="NCBIfam" id="NF033145">
    <property type="entry name" value="rif_monoox"/>
    <property type="match status" value="1"/>
</dbReference>
<dbReference type="GO" id="GO:0004497">
    <property type="term" value="F:monooxygenase activity"/>
    <property type="evidence" value="ECO:0007669"/>
    <property type="project" value="UniProtKB-KW"/>
</dbReference>
<protein>
    <submittedName>
        <fullName evidence="5">Rifampin monooxygenase</fullName>
    </submittedName>
</protein>
<dbReference type="InterPro" id="IPR050641">
    <property type="entry name" value="RIFMO-like"/>
</dbReference>
<dbReference type="Proteomes" id="UP001595833">
    <property type="component" value="Unassembled WGS sequence"/>
</dbReference>
<keyword evidence="5" id="KW-0503">Monooxygenase</keyword>
<organism evidence="5 6">
    <name type="scientific">Saccharothrix xinjiangensis</name>
    <dbReference type="NCBI Taxonomy" id="204798"/>
    <lineage>
        <taxon>Bacteria</taxon>
        <taxon>Bacillati</taxon>
        <taxon>Actinomycetota</taxon>
        <taxon>Actinomycetes</taxon>
        <taxon>Pseudonocardiales</taxon>
        <taxon>Pseudonocardiaceae</taxon>
        <taxon>Saccharothrix</taxon>
    </lineage>
</organism>
<dbReference type="SUPFAM" id="SSF51905">
    <property type="entry name" value="FAD/NAD(P)-binding domain"/>
    <property type="match status" value="1"/>
</dbReference>
<dbReference type="Gene3D" id="3.50.50.60">
    <property type="entry name" value="FAD/NAD(P)-binding domain"/>
    <property type="match status" value="1"/>
</dbReference>
<dbReference type="InterPro" id="IPR036188">
    <property type="entry name" value="FAD/NAD-bd_sf"/>
</dbReference>
<dbReference type="Gene3D" id="3.40.30.120">
    <property type="match status" value="1"/>
</dbReference>
<dbReference type="EMBL" id="JBHSJB010000018">
    <property type="protein sequence ID" value="MFC5056044.1"/>
    <property type="molecule type" value="Genomic_DNA"/>
</dbReference>
<feature type="domain" description="FAD-binding" evidence="4">
    <location>
        <begin position="2"/>
        <end position="334"/>
    </location>
</feature>
<gene>
    <name evidence="5" type="primary">rox</name>
    <name evidence="5" type="ORF">ACFPFM_20090</name>
</gene>
<reference evidence="6" key="1">
    <citation type="journal article" date="2019" name="Int. J. Syst. Evol. Microbiol.">
        <title>The Global Catalogue of Microorganisms (GCM) 10K type strain sequencing project: providing services to taxonomists for standard genome sequencing and annotation.</title>
        <authorList>
            <consortium name="The Broad Institute Genomics Platform"/>
            <consortium name="The Broad Institute Genome Sequencing Center for Infectious Disease"/>
            <person name="Wu L."/>
            <person name="Ma J."/>
        </authorList>
    </citation>
    <scope>NUCLEOTIDE SEQUENCE [LARGE SCALE GENOMIC DNA]</scope>
    <source>
        <strain evidence="6">KCTC 12848</strain>
    </source>
</reference>
<evidence type="ECO:0000313" key="6">
    <source>
        <dbReference type="Proteomes" id="UP001595833"/>
    </source>
</evidence>
<dbReference type="Pfam" id="PF01494">
    <property type="entry name" value="FAD_binding_3"/>
    <property type="match status" value="1"/>
</dbReference>
<name>A0ABV9Y0E1_9PSEU</name>
<evidence type="ECO:0000313" key="5">
    <source>
        <dbReference type="EMBL" id="MFC5056044.1"/>
    </source>
</evidence>
<dbReference type="PANTHER" id="PTHR43004:SF19">
    <property type="entry name" value="BINDING MONOOXYGENASE, PUTATIVE (JCVI)-RELATED"/>
    <property type="match status" value="1"/>
</dbReference>
<dbReference type="InterPro" id="IPR002938">
    <property type="entry name" value="FAD-bd"/>
</dbReference>
<comment type="cofactor">
    <cofactor evidence="1">
        <name>FAD</name>
        <dbReference type="ChEBI" id="CHEBI:57692"/>
    </cofactor>
</comment>
<keyword evidence="3" id="KW-0274">FAD</keyword>
<evidence type="ECO:0000256" key="2">
    <source>
        <dbReference type="ARBA" id="ARBA00022630"/>
    </source>
</evidence>
<keyword evidence="6" id="KW-1185">Reference proteome</keyword>
<evidence type="ECO:0000259" key="4">
    <source>
        <dbReference type="Pfam" id="PF01494"/>
    </source>
</evidence>
<dbReference type="RefSeq" id="WP_344039654.1">
    <property type="nucleotide sequence ID" value="NZ_BAAAKE010000017.1"/>
</dbReference>